<accession>A0AA38RU85</accession>
<dbReference type="AlphaFoldDB" id="A0AA38RU85"/>
<evidence type="ECO:0000313" key="10">
    <source>
        <dbReference type="Proteomes" id="UP001174694"/>
    </source>
</evidence>
<keyword evidence="4" id="KW-0007">Acetylation</keyword>
<dbReference type="InterPro" id="IPR017901">
    <property type="entry name" value="C-CAP_CF_C-like"/>
</dbReference>
<dbReference type="FunFam" id="2.160.20.70:FF:000011">
    <property type="entry name" value="Tubulin-specific chaperone c, putative"/>
    <property type="match status" value="1"/>
</dbReference>
<dbReference type="PANTHER" id="PTHR15139">
    <property type="entry name" value="TUBULIN FOLDING COFACTOR C"/>
    <property type="match status" value="1"/>
</dbReference>
<proteinExistence type="inferred from homology"/>
<dbReference type="PANTHER" id="PTHR15139:SF0">
    <property type="entry name" value="TUBULIN-SPECIFIC CHAPERONE C"/>
    <property type="match status" value="1"/>
</dbReference>
<comment type="similarity">
    <text evidence="2">Belongs to the TBCC family.</text>
</comment>
<evidence type="ECO:0000256" key="4">
    <source>
        <dbReference type="ARBA" id="ARBA00022990"/>
    </source>
</evidence>
<evidence type="ECO:0000256" key="2">
    <source>
        <dbReference type="ARBA" id="ARBA00008848"/>
    </source>
</evidence>
<organism evidence="9 10">
    <name type="scientific">Pleurostoma richardsiae</name>
    <dbReference type="NCBI Taxonomy" id="41990"/>
    <lineage>
        <taxon>Eukaryota</taxon>
        <taxon>Fungi</taxon>
        <taxon>Dikarya</taxon>
        <taxon>Ascomycota</taxon>
        <taxon>Pezizomycotina</taxon>
        <taxon>Sordariomycetes</taxon>
        <taxon>Sordariomycetidae</taxon>
        <taxon>Calosphaeriales</taxon>
        <taxon>Pleurostomataceae</taxon>
        <taxon>Pleurostoma</taxon>
    </lineage>
</organism>
<feature type="domain" description="C-CAP/cofactor C-like" evidence="8">
    <location>
        <begin position="203"/>
        <end position="329"/>
    </location>
</feature>
<evidence type="ECO:0000313" key="9">
    <source>
        <dbReference type="EMBL" id="KAJ9148598.1"/>
    </source>
</evidence>
<dbReference type="InterPro" id="IPR031925">
    <property type="entry name" value="TBCC_N"/>
</dbReference>
<comment type="subunit">
    <text evidence="6">Supercomplex made of cofactors A to E. Cofactors A and D function by capturing and stabilizing tubulin in a quasi-native conformation. Cofactor E binds to the cofactor D-tubulin complex; interaction with cofactor C then causes the release of tubulin polypeptides that are committed to the native state.</text>
</comment>
<feature type="region of interest" description="Disordered" evidence="7">
    <location>
        <begin position="111"/>
        <end position="167"/>
    </location>
</feature>
<dbReference type="PROSITE" id="PS51329">
    <property type="entry name" value="C_CAP_COFACTOR_C"/>
    <property type="match status" value="1"/>
</dbReference>
<dbReference type="Proteomes" id="UP001174694">
    <property type="component" value="Unassembled WGS sequence"/>
</dbReference>
<sequence length="376" mass="40885">MADSLFMVGPMAYNSAFPGLHTNMDQKELFYRHFQAAVTSIQEQISQLSSIAVAGGERQDAIENILAGISRLSNEVSDASDYVPAYDQRLYSEAVKALREQLDEETAKLAPKKSRFQFKPRVENPSSSEPRKDDPRLMLSRPDQGASSTGSQDEADSLGALPSFKNYNEEMARPTAKGIRKPSFSNAKNIAITGHTGLHIILPSTASHATSSGSLTDLKGCVVDMSVPTARGAPFAGLAVKNIDKSLIIAGHVDGPAHITGVRDSVVVVAARQVRIHECKNVDIYLYCTSHPIIEDCSGMRFAPLPACYAAAGIEPDKNQWDQVDDFKWLKAEHSPHWQVLPKEERIPEDVWKHSVPGGPGLGVEDVLKVVGISAK</sequence>
<dbReference type="InterPro" id="IPR027684">
    <property type="entry name" value="TBCC"/>
</dbReference>
<dbReference type="EMBL" id="JANBVO010000012">
    <property type="protein sequence ID" value="KAJ9148598.1"/>
    <property type="molecule type" value="Genomic_DNA"/>
</dbReference>
<dbReference type="SMART" id="SM00673">
    <property type="entry name" value="CARP"/>
    <property type="match status" value="1"/>
</dbReference>
<dbReference type="Gene3D" id="2.160.20.70">
    <property type="match status" value="1"/>
</dbReference>
<evidence type="ECO:0000259" key="8">
    <source>
        <dbReference type="PROSITE" id="PS51329"/>
    </source>
</evidence>
<dbReference type="GO" id="GO:0007023">
    <property type="term" value="P:post-chaperonin tubulin folding pathway"/>
    <property type="evidence" value="ECO:0007669"/>
    <property type="project" value="InterPro"/>
</dbReference>
<keyword evidence="3" id="KW-0963">Cytoplasm</keyword>
<evidence type="ECO:0000256" key="7">
    <source>
        <dbReference type="SAM" id="MobiDB-lite"/>
    </source>
</evidence>
<comment type="caution">
    <text evidence="9">The sequence shown here is derived from an EMBL/GenBank/DDBJ whole genome shotgun (WGS) entry which is preliminary data.</text>
</comment>
<evidence type="ECO:0000256" key="5">
    <source>
        <dbReference type="ARBA" id="ARBA00023186"/>
    </source>
</evidence>
<evidence type="ECO:0000256" key="1">
    <source>
        <dbReference type="ARBA" id="ARBA00004496"/>
    </source>
</evidence>
<dbReference type="GO" id="GO:0005737">
    <property type="term" value="C:cytoplasm"/>
    <property type="evidence" value="ECO:0007669"/>
    <property type="project" value="UniProtKB-SubCell"/>
</dbReference>
<keyword evidence="10" id="KW-1185">Reference proteome</keyword>
<gene>
    <name evidence="9" type="ORF">NKR23_g4839</name>
</gene>
<dbReference type="Pfam" id="PF16752">
    <property type="entry name" value="TBCC_N"/>
    <property type="match status" value="1"/>
</dbReference>
<reference evidence="9" key="1">
    <citation type="submission" date="2022-07" db="EMBL/GenBank/DDBJ databases">
        <title>Fungi with potential for degradation of polypropylene.</title>
        <authorList>
            <person name="Gostincar C."/>
        </authorList>
    </citation>
    <scope>NUCLEOTIDE SEQUENCE</scope>
    <source>
        <strain evidence="9">EXF-13308</strain>
    </source>
</reference>
<dbReference type="InterPro" id="IPR012945">
    <property type="entry name" value="Tubulin-bd_cofactor_C_dom"/>
</dbReference>
<evidence type="ECO:0000256" key="6">
    <source>
        <dbReference type="ARBA" id="ARBA00026055"/>
    </source>
</evidence>
<dbReference type="Gene3D" id="1.20.58.1250">
    <property type="entry name" value="Tubulin Binding Cofactor C, N-terminal domain"/>
    <property type="match status" value="1"/>
</dbReference>
<keyword evidence="5" id="KW-0143">Chaperone</keyword>
<dbReference type="InterPro" id="IPR006599">
    <property type="entry name" value="CARP_motif"/>
</dbReference>
<evidence type="ECO:0000256" key="3">
    <source>
        <dbReference type="ARBA" id="ARBA00022490"/>
    </source>
</evidence>
<dbReference type="InterPro" id="IPR038397">
    <property type="entry name" value="TBCC_N_sf"/>
</dbReference>
<dbReference type="InterPro" id="IPR016098">
    <property type="entry name" value="CAP/MinC_C"/>
</dbReference>
<comment type="subcellular location">
    <subcellularLocation>
        <location evidence="1">Cytoplasm</location>
    </subcellularLocation>
</comment>
<dbReference type="Pfam" id="PF07986">
    <property type="entry name" value="TBCC"/>
    <property type="match status" value="1"/>
</dbReference>
<dbReference type="GO" id="GO:0015631">
    <property type="term" value="F:tubulin binding"/>
    <property type="evidence" value="ECO:0007669"/>
    <property type="project" value="InterPro"/>
</dbReference>
<name>A0AA38RU85_9PEZI</name>
<protein>
    <submittedName>
        <fullName evidence="9">Tubulin-specific chaperone C</fullName>
    </submittedName>
</protein>
<dbReference type="GO" id="GO:0007021">
    <property type="term" value="P:tubulin complex assembly"/>
    <property type="evidence" value="ECO:0007669"/>
    <property type="project" value="TreeGrafter"/>
</dbReference>